<evidence type="ECO:0000313" key="3">
    <source>
        <dbReference type="EMBL" id="RDB27949.1"/>
    </source>
</evidence>
<dbReference type="InParanoid" id="A0A369K025"/>
<accession>A0A369K025</accession>
<evidence type="ECO:0000256" key="1">
    <source>
        <dbReference type="SAM" id="MobiDB-lite"/>
    </source>
</evidence>
<dbReference type="Pfam" id="PF00651">
    <property type="entry name" value="BTB"/>
    <property type="match status" value="1"/>
</dbReference>
<dbReference type="CDD" id="cd18186">
    <property type="entry name" value="BTB_POZ_ZBTB_KLHL-like"/>
    <property type="match status" value="1"/>
</dbReference>
<dbReference type="OrthoDB" id="3223751at2759"/>
<keyword evidence="4" id="KW-1185">Reference proteome</keyword>
<feature type="region of interest" description="Disordered" evidence="1">
    <location>
        <begin position="291"/>
        <end position="313"/>
    </location>
</feature>
<proteinExistence type="predicted"/>
<protein>
    <recommendedName>
        <fullName evidence="2">BTB domain-containing protein</fullName>
    </recommendedName>
</protein>
<dbReference type="InterPro" id="IPR011333">
    <property type="entry name" value="SKP1/BTB/POZ_sf"/>
</dbReference>
<evidence type="ECO:0000259" key="2">
    <source>
        <dbReference type="PROSITE" id="PS50097"/>
    </source>
</evidence>
<feature type="domain" description="BTB" evidence="2">
    <location>
        <begin position="89"/>
        <end position="162"/>
    </location>
</feature>
<dbReference type="SMART" id="SM00225">
    <property type="entry name" value="BTB"/>
    <property type="match status" value="1"/>
</dbReference>
<dbReference type="PROSITE" id="PS50097">
    <property type="entry name" value="BTB"/>
    <property type="match status" value="1"/>
</dbReference>
<dbReference type="SUPFAM" id="SSF54695">
    <property type="entry name" value="POZ domain"/>
    <property type="match status" value="1"/>
</dbReference>
<dbReference type="EMBL" id="LUEZ02000013">
    <property type="protein sequence ID" value="RDB27949.1"/>
    <property type="molecule type" value="Genomic_DNA"/>
</dbReference>
<name>A0A369K025_HYPMA</name>
<evidence type="ECO:0000313" key="4">
    <source>
        <dbReference type="Proteomes" id="UP000076154"/>
    </source>
</evidence>
<dbReference type="AlphaFoldDB" id="A0A369K025"/>
<organism evidence="3 4">
    <name type="scientific">Hypsizygus marmoreus</name>
    <name type="common">White beech mushroom</name>
    <name type="synonym">Agaricus marmoreus</name>
    <dbReference type="NCBI Taxonomy" id="39966"/>
    <lineage>
        <taxon>Eukaryota</taxon>
        <taxon>Fungi</taxon>
        <taxon>Dikarya</taxon>
        <taxon>Basidiomycota</taxon>
        <taxon>Agaricomycotina</taxon>
        <taxon>Agaricomycetes</taxon>
        <taxon>Agaricomycetidae</taxon>
        <taxon>Agaricales</taxon>
        <taxon>Tricholomatineae</taxon>
        <taxon>Lyophyllaceae</taxon>
        <taxon>Hypsizygus</taxon>
    </lineage>
</organism>
<dbReference type="STRING" id="39966.A0A369K025"/>
<comment type="caution">
    <text evidence="3">The sequence shown here is derived from an EMBL/GenBank/DDBJ whole genome shotgun (WGS) entry which is preliminary data.</text>
</comment>
<gene>
    <name evidence="3" type="ORF">Hypma_002290</name>
</gene>
<reference evidence="3" key="1">
    <citation type="submission" date="2018-04" db="EMBL/GenBank/DDBJ databases">
        <title>Whole genome sequencing of Hypsizygus marmoreus.</title>
        <authorList>
            <person name="Choi I.-G."/>
            <person name="Min B."/>
            <person name="Kim J.-G."/>
            <person name="Kim S."/>
            <person name="Oh Y.-L."/>
            <person name="Kong W.-S."/>
            <person name="Park H."/>
            <person name="Jeong J."/>
            <person name="Song E.-S."/>
        </authorList>
    </citation>
    <scope>NUCLEOTIDE SEQUENCE [LARGE SCALE GENOMIC DNA]</scope>
    <source>
        <strain evidence="3">51987-8</strain>
    </source>
</reference>
<dbReference type="Proteomes" id="UP000076154">
    <property type="component" value="Unassembled WGS sequence"/>
</dbReference>
<dbReference type="Gene3D" id="3.30.710.10">
    <property type="entry name" value="Potassium Channel Kv1.1, Chain A"/>
    <property type="match status" value="1"/>
</dbReference>
<dbReference type="InterPro" id="IPR000210">
    <property type="entry name" value="BTB/POZ_dom"/>
</dbReference>
<sequence>MPLYLLTLEQRVLEYLYFDLALPGVVPYPHVPPSTTWNITNNYHYMVEDEQAGISPVTTPGTSFFLPSPISSPNQVTERCSEKYYFEDEMAIFLVENKLFKVHRHFLKRESDRFRLMFAHPPQTEAQEGADDSQPILLPDVKSREFERLIDFFYDGMYRLPHTMLDPIQPKKSGKKKFNTSLVVNKYYEQWIDLLSISTRYAFDRVRERAIDMIHGHTPPLDPIERIALAEKYDIPQWLGPAFESLCQRPDPLTVDEAKRIGVVNTARVAQAREIVRKPAHLRGPRYAIRSPSPQPLSPWPSAHVHPHRTPSPPATEMYDVALVSMVVGDIFFPKQPIPDYDSDVSSVAM</sequence>